<feature type="domain" description="RNase H type-2" evidence="11">
    <location>
        <begin position="62"/>
        <end position="283"/>
    </location>
</feature>
<dbReference type="GO" id="GO:0032299">
    <property type="term" value="C:ribonuclease H2 complex"/>
    <property type="evidence" value="ECO:0007669"/>
    <property type="project" value="TreeGrafter"/>
</dbReference>
<dbReference type="AlphaFoldDB" id="A0A0L7R0Q1"/>
<dbReference type="EC" id="3.1.26.4" evidence="10"/>
<evidence type="ECO:0000256" key="5">
    <source>
        <dbReference type="ARBA" id="ARBA00022723"/>
    </source>
</evidence>
<dbReference type="FunFam" id="1.10.10.460:FF:000001">
    <property type="entry name" value="Ribonuclease"/>
    <property type="match status" value="1"/>
</dbReference>
<keyword evidence="4 9" id="KW-0540">Nuclease</keyword>
<name>A0A0L7R0Q1_9HYME</name>
<dbReference type="STRING" id="597456.A0A0L7R0Q1"/>
<dbReference type="GO" id="GO:0003723">
    <property type="term" value="F:RNA binding"/>
    <property type="evidence" value="ECO:0007669"/>
    <property type="project" value="UniProtKB-UniRule"/>
</dbReference>
<evidence type="ECO:0000256" key="6">
    <source>
        <dbReference type="ARBA" id="ARBA00022759"/>
    </source>
</evidence>
<gene>
    <name evidence="12" type="ORF">WH47_01539</name>
</gene>
<dbReference type="EMBL" id="KQ414670">
    <property type="protein sequence ID" value="KOC64371.1"/>
    <property type="molecule type" value="Genomic_DNA"/>
</dbReference>
<comment type="similarity">
    <text evidence="3">Belongs to the RNase HII family. Eukaryotic subfamily.</text>
</comment>
<dbReference type="InterPro" id="IPR012337">
    <property type="entry name" value="RNaseH-like_sf"/>
</dbReference>
<dbReference type="InterPro" id="IPR036397">
    <property type="entry name" value="RNaseH_sf"/>
</dbReference>
<dbReference type="SUPFAM" id="SSF53098">
    <property type="entry name" value="Ribonuclease H-like"/>
    <property type="match status" value="1"/>
</dbReference>
<dbReference type="InterPro" id="IPR004649">
    <property type="entry name" value="RNase_H2_suA"/>
</dbReference>
<evidence type="ECO:0000313" key="13">
    <source>
        <dbReference type="Proteomes" id="UP000053825"/>
    </source>
</evidence>
<dbReference type="Gene3D" id="3.30.420.10">
    <property type="entry name" value="Ribonuclease H-like superfamily/Ribonuclease H"/>
    <property type="match status" value="1"/>
</dbReference>
<keyword evidence="5 9" id="KW-0479">Metal-binding</keyword>
<comment type="cofactor">
    <cofactor evidence="2">
        <name>Mg(2+)</name>
        <dbReference type="ChEBI" id="CHEBI:18420"/>
    </cofactor>
</comment>
<dbReference type="GO" id="GO:0004523">
    <property type="term" value="F:RNA-DNA hybrid ribonuclease activity"/>
    <property type="evidence" value="ECO:0007669"/>
    <property type="project" value="UniProtKB-UniRule"/>
</dbReference>
<evidence type="ECO:0000256" key="10">
    <source>
        <dbReference type="RuleBase" id="RU003515"/>
    </source>
</evidence>
<dbReference type="NCBIfam" id="TIGR00729">
    <property type="entry name" value="ribonuclease HII"/>
    <property type="match status" value="1"/>
</dbReference>
<organism evidence="12 13">
    <name type="scientific">Habropoda laboriosa</name>
    <dbReference type="NCBI Taxonomy" id="597456"/>
    <lineage>
        <taxon>Eukaryota</taxon>
        <taxon>Metazoa</taxon>
        <taxon>Ecdysozoa</taxon>
        <taxon>Arthropoda</taxon>
        <taxon>Hexapoda</taxon>
        <taxon>Insecta</taxon>
        <taxon>Pterygota</taxon>
        <taxon>Neoptera</taxon>
        <taxon>Endopterygota</taxon>
        <taxon>Hymenoptera</taxon>
        <taxon>Apocrita</taxon>
        <taxon>Aculeata</taxon>
        <taxon>Apoidea</taxon>
        <taxon>Anthophila</taxon>
        <taxon>Apidae</taxon>
        <taxon>Habropoda</taxon>
    </lineage>
</organism>
<evidence type="ECO:0000256" key="7">
    <source>
        <dbReference type="ARBA" id="ARBA00022801"/>
    </source>
</evidence>
<dbReference type="GO" id="GO:0046872">
    <property type="term" value="F:metal ion binding"/>
    <property type="evidence" value="ECO:0007669"/>
    <property type="project" value="UniProtKB-KW"/>
</dbReference>
<dbReference type="CDD" id="cd07181">
    <property type="entry name" value="RNase_HII_eukaryota_like"/>
    <property type="match status" value="1"/>
</dbReference>
<sequence>MENGKNTMDNVKEAKFDENCTNHEEDMEITCRGNLTPYFEAWDHSICKVHLSKVPQICKDEPCQLGIDEAGRGPVLGPMVYGICYAPLSKKQLLVDLGCADSKILTEEKRDVIFDKICEQHEAMGWAVDVISPSIIANSMYRRTKTSLNEVSMNSAIQLAKKIIQSGAQITEIYVDTVGSPEKYQARLQQIFPDVKITVAKKADSTYPIVSAASICAKVSRDHAIRAWQFCEGDIESEYGSGYPNDPETKKWLSENVDPVFGFPHIVRFSWSTAEKILESEALSVEWEDLEDTEHRGEQKISNFFTRSPAKTCQSRKKRHQFFTERCLFNTSVL</sequence>
<evidence type="ECO:0000256" key="3">
    <source>
        <dbReference type="ARBA" id="ARBA00007058"/>
    </source>
</evidence>
<keyword evidence="13" id="KW-1185">Reference proteome</keyword>
<dbReference type="PANTHER" id="PTHR10954">
    <property type="entry name" value="RIBONUCLEASE H2 SUBUNIT A"/>
    <property type="match status" value="1"/>
</dbReference>
<dbReference type="Gene3D" id="1.10.10.460">
    <property type="entry name" value="Ribonuclease hii. Domain 2"/>
    <property type="match status" value="1"/>
</dbReference>
<dbReference type="InterPro" id="IPR023160">
    <property type="entry name" value="RNase_HII_hlx-loop-hlx_cap_dom"/>
</dbReference>
<evidence type="ECO:0000256" key="4">
    <source>
        <dbReference type="ARBA" id="ARBA00022722"/>
    </source>
</evidence>
<evidence type="ECO:0000256" key="8">
    <source>
        <dbReference type="ARBA" id="ARBA00024981"/>
    </source>
</evidence>
<feature type="binding site" evidence="9">
    <location>
        <position position="68"/>
    </location>
    <ligand>
        <name>a divalent metal cation</name>
        <dbReference type="ChEBI" id="CHEBI:60240"/>
    </ligand>
</feature>
<comment type="cofactor">
    <cofactor evidence="9">
        <name>Mn(2+)</name>
        <dbReference type="ChEBI" id="CHEBI:29035"/>
    </cofactor>
    <cofactor evidence="9">
        <name>Mg(2+)</name>
        <dbReference type="ChEBI" id="CHEBI:18420"/>
    </cofactor>
    <text evidence="9">Manganese or magnesium. Binds 1 divalent metal ion per monomer in the absence of substrate. May bind a second metal ion after substrate binding.</text>
</comment>
<comment type="function">
    <text evidence="8">Catalytic subunit of RNase HII, an endonuclease that specifically degrades the RNA of RNA:DNA hybrids. Participates in DNA replication, possibly by mediating the removal of lagging-strand Okazaki fragment RNA primers during DNA replication. Mediates the excision of single ribonucleotides from DNA:RNA duplexes.</text>
</comment>
<dbReference type="PANTHER" id="PTHR10954:SF7">
    <property type="entry name" value="RIBONUCLEASE H2 SUBUNIT A"/>
    <property type="match status" value="1"/>
</dbReference>
<dbReference type="FunFam" id="3.30.420.10:FF:000016">
    <property type="entry name" value="Ribonuclease"/>
    <property type="match status" value="1"/>
</dbReference>
<accession>A0A0L7R0Q1</accession>
<evidence type="ECO:0000313" key="12">
    <source>
        <dbReference type="EMBL" id="KOC64371.1"/>
    </source>
</evidence>
<dbReference type="OrthoDB" id="7462577at2759"/>
<evidence type="ECO:0000256" key="1">
    <source>
        <dbReference type="ARBA" id="ARBA00000077"/>
    </source>
</evidence>
<evidence type="ECO:0000259" key="11">
    <source>
        <dbReference type="PROSITE" id="PS51975"/>
    </source>
</evidence>
<dbReference type="Pfam" id="PF01351">
    <property type="entry name" value="RNase_HII"/>
    <property type="match status" value="1"/>
</dbReference>
<proteinExistence type="inferred from homology"/>
<feature type="binding site" evidence="9">
    <location>
        <position position="69"/>
    </location>
    <ligand>
        <name>a divalent metal cation</name>
        <dbReference type="ChEBI" id="CHEBI:60240"/>
    </ligand>
</feature>
<dbReference type="InterPro" id="IPR001352">
    <property type="entry name" value="RNase_HII/HIII"/>
</dbReference>
<dbReference type="GO" id="GO:0043137">
    <property type="term" value="P:DNA replication, removal of RNA primer"/>
    <property type="evidence" value="ECO:0007669"/>
    <property type="project" value="TreeGrafter"/>
</dbReference>
<dbReference type="GO" id="GO:0006298">
    <property type="term" value="P:mismatch repair"/>
    <property type="evidence" value="ECO:0007669"/>
    <property type="project" value="TreeGrafter"/>
</dbReference>
<reference evidence="12 13" key="1">
    <citation type="submission" date="2015-07" db="EMBL/GenBank/DDBJ databases">
        <title>The genome of Habropoda laboriosa.</title>
        <authorList>
            <person name="Pan H."/>
            <person name="Kapheim K."/>
        </authorList>
    </citation>
    <scope>NUCLEOTIDE SEQUENCE [LARGE SCALE GENOMIC DNA]</scope>
    <source>
        <strain evidence="12">0110345459</strain>
    </source>
</reference>
<evidence type="ECO:0000256" key="9">
    <source>
        <dbReference type="PROSITE-ProRule" id="PRU01319"/>
    </source>
</evidence>
<protein>
    <recommendedName>
        <fullName evidence="10">Ribonuclease</fullName>
        <ecNumber evidence="10">3.1.26.4</ecNumber>
    </recommendedName>
</protein>
<evidence type="ECO:0000256" key="2">
    <source>
        <dbReference type="ARBA" id="ARBA00001946"/>
    </source>
</evidence>
<feature type="binding site" evidence="9">
    <location>
        <position position="176"/>
    </location>
    <ligand>
        <name>a divalent metal cation</name>
        <dbReference type="ChEBI" id="CHEBI:60240"/>
    </ligand>
</feature>
<keyword evidence="7 9" id="KW-0378">Hydrolase</keyword>
<keyword evidence="6 9" id="KW-0255">Endonuclease</keyword>
<dbReference type="PROSITE" id="PS51975">
    <property type="entry name" value="RNASE_H_2"/>
    <property type="match status" value="1"/>
</dbReference>
<comment type="catalytic activity">
    <reaction evidence="1 9 10">
        <text>Endonucleolytic cleavage to 5'-phosphomonoester.</text>
        <dbReference type="EC" id="3.1.26.4"/>
    </reaction>
</comment>
<dbReference type="Proteomes" id="UP000053825">
    <property type="component" value="Unassembled WGS sequence"/>
</dbReference>
<dbReference type="InterPro" id="IPR024567">
    <property type="entry name" value="RNase_HII/HIII_dom"/>
</dbReference>
<comment type="function">
    <text evidence="10">Endonuclease that specifically degrades the RNA of RNA-DNA hybrids.</text>
</comment>